<dbReference type="GO" id="GO:0004912">
    <property type="term" value="F:interleukin-3 receptor activity"/>
    <property type="evidence" value="ECO:0007669"/>
    <property type="project" value="UniProtKB-ARBA"/>
</dbReference>
<dbReference type="AlphaFoldDB" id="A0A5E4D9W4"/>
<evidence type="ECO:0000256" key="15">
    <source>
        <dbReference type="SAM" id="Phobius"/>
    </source>
</evidence>
<evidence type="ECO:0000256" key="12">
    <source>
        <dbReference type="ARBA" id="ARBA00056770"/>
    </source>
</evidence>
<comment type="function">
    <text evidence="12">Cell surface receptor for IL3 expressed on hematopoietic progenitor cells, monocytes and B-lymphocytes that controls the production and differentiation of hematopoietic progenitor cells into lineage-restricted cells. Ligand stimulation rapidly induces hetrodimerization with IL3RB, phosphorylation and enzyme activity of effector proteins such as JAK2 and PI3K that play a role in signaling cell proliferation and differentiation. Activation of JAK2 leads to STAT5-mediated transcriptional program.</text>
</comment>
<dbReference type="Gene3D" id="2.60.40.10">
    <property type="entry name" value="Immunoglobulins"/>
    <property type="match status" value="3"/>
</dbReference>
<feature type="domain" description="IL-3 receptor alpha chain N-terminal" evidence="17">
    <location>
        <begin position="141"/>
        <end position="211"/>
    </location>
</feature>
<feature type="non-terminal residue" evidence="18">
    <location>
        <position position="1"/>
    </location>
</feature>
<comment type="similarity">
    <text evidence="2">Belongs to the type I cytokine receptor family. Type 5 subfamily.</text>
</comment>
<evidence type="ECO:0000259" key="17">
    <source>
        <dbReference type="Pfam" id="PF18611"/>
    </source>
</evidence>
<evidence type="ECO:0000256" key="14">
    <source>
        <dbReference type="ARBA" id="ARBA00074205"/>
    </source>
</evidence>
<evidence type="ECO:0000256" key="5">
    <source>
        <dbReference type="ARBA" id="ARBA00022729"/>
    </source>
</evidence>
<feature type="transmembrane region" description="Helical" evidence="15">
    <location>
        <begin position="104"/>
        <end position="124"/>
    </location>
</feature>
<dbReference type="PANTHER" id="PTHR23037">
    <property type="entry name" value="CYTOKINE RECEPTOR"/>
    <property type="match status" value="1"/>
</dbReference>
<keyword evidence="19" id="KW-1185">Reference proteome</keyword>
<dbReference type="InterPro" id="IPR036116">
    <property type="entry name" value="FN3_sf"/>
</dbReference>
<dbReference type="SUPFAM" id="SSF49265">
    <property type="entry name" value="Fibronectin type III"/>
    <property type="match status" value="2"/>
</dbReference>
<dbReference type="InterPro" id="IPR003532">
    <property type="entry name" value="Short_hematopoietin_rcpt_2_CS"/>
</dbReference>
<feature type="domain" description="Type I cytokine receptor cytokine-binding" evidence="16">
    <location>
        <begin position="223"/>
        <end position="311"/>
    </location>
</feature>
<dbReference type="FunFam" id="2.60.40.10:FF:002832">
    <property type="entry name" value="Interleukin-3 receptor subunit alpha"/>
    <property type="match status" value="1"/>
</dbReference>
<keyword evidence="4 15" id="KW-0812">Transmembrane</keyword>
<proteinExistence type="inferred from homology"/>
<keyword evidence="6" id="KW-0832">Ubl conjugation</keyword>
<comment type="subunit">
    <text evidence="13">Interacts with IL3. Heterodimer of an alpha and a beta subunit. The beta subunit is common to the IL3, IL5 and GM-CSF receptors.</text>
</comment>
<keyword evidence="8 15" id="KW-0472">Membrane</keyword>
<gene>
    <name evidence="18" type="ORF">MONAX_5E027402</name>
</gene>
<evidence type="ECO:0000256" key="3">
    <source>
        <dbReference type="ARBA" id="ARBA00022475"/>
    </source>
</evidence>
<name>A0A5E4D9W4_MARMO</name>
<protein>
    <recommendedName>
        <fullName evidence="14">Interleukin-3 receptor subunit alpha</fullName>
    </recommendedName>
</protein>
<evidence type="ECO:0000313" key="18">
    <source>
        <dbReference type="EMBL" id="VTJ91053.1"/>
    </source>
</evidence>
<dbReference type="Pfam" id="PF18611">
    <property type="entry name" value="IL3Ra_N"/>
    <property type="match status" value="1"/>
</dbReference>
<dbReference type="GO" id="GO:0009897">
    <property type="term" value="C:external side of plasma membrane"/>
    <property type="evidence" value="ECO:0007669"/>
    <property type="project" value="TreeGrafter"/>
</dbReference>
<keyword evidence="7 15" id="KW-1133">Transmembrane helix</keyword>
<reference evidence="18" key="1">
    <citation type="submission" date="2019-04" db="EMBL/GenBank/DDBJ databases">
        <authorList>
            <person name="Alioto T."/>
            <person name="Alioto T."/>
        </authorList>
    </citation>
    <scope>NUCLEOTIDE SEQUENCE [LARGE SCALE GENOMIC DNA]</scope>
</reference>
<evidence type="ECO:0000256" key="9">
    <source>
        <dbReference type="ARBA" id="ARBA00023157"/>
    </source>
</evidence>
<dbReference type="Pfam" id="PF09240">
    <property type="entry name" value="IL6Ra-bind"/>
    <property type="match status" value="1"/>
</dbReference>
<evidence type="ECO:0000313" key="19">
    <source>
        <dbReference type="Proteomes" id="UP000335636"/>
    </source>
</evidence>
<evidence type="ECO:0000256" key="10">
    <source>
        <dbReference type="ARBA" id="ARBA00023170"/>
    </source>
</evidence>
<feature type="transmembrane region" description="Helical" evidence="15">
    <location>
        <begin position="55"/>
        <end position="77"/>
    </location>
</feature>
<dbReference type="Proteomes" id="UP000335636">
    <property type="component" value="Unassembled WGS sequence"/>
</dbReference>
<feature type="transmembrane region" description="Helical" evidence="15">
    <location>
        <begin position="413"/>
        <end position="435"/>
    </location>
</feature>
<dbReference type="InterPro" id="IPR040907">
    <property type="entry name" value="IL3Ra_N"/>
</dbReference>
<keyword evidence="3" id="KW-1003">Cell membrane</keyword>
<dbReference type="PANTHER" id="PTHR23037:SF46">
    <property type="entry name" value="INTERLEUKIN 5 RECEPTOR SUBUNIT ALPHA"/>
    <property type="match status" value="1"/>
</dbReference>
<evidence type="ECO:0000256" key="11">
    <source>
        <dbReference type="ARBA" id="ARBA00023180"/>
    </source>
</evidence>
<sequence length="485" mass="54508">VFLDGKDENKYWPPSSDSRTENTVRLRVKYQRNEIWSEWSRTLRFGIPEEGYGSIPVTLVVLVVGAATLSMVVLMFLCKSKRKSKTATDLGLGTPEWEPRRSRAVLSPAGAASTMGTLWLLMFLTPASCLLDTTQGPEPPIRNLRMDAARSHLTWDVSAPSSTIYCVTDSDHIQEAQDGTYCRYETLSLCTVTNYTVTVDQPPFATWILFPEPDENPGTAPANLDCWVHDVDFMSCEWAVGRTAPGDVQYRLYWKDAREYRECGHYQTDSQGRHVGCRFSGISKYPRSFVVMVNGTSALSAISCRDCFADLYEIERLSPPNITAKCNKTSSLMEWRMFSHFNKNFKYQLQVNKSSGGSFNETIPTNHFLLPNPGNYKVRIRVKDNRNFYSSWSPWGAPQSFQCDPDEDRPSRILQTSLLAAAGTLAIALLGLFLCKRLSLMQRLFPPVPRVKATVCDHVPNGEMLALETAGDDCPVAQVQDLEEP</sequence>
<accession>A0A5E4D9W4</accession>
<evidence type="ECO:0000256" key="2">
    <source>
        <dbReference type="ARBA" id="ARBA00008159"/>
    </source>
</evidence>
<dbReference type="PROSITE" id="PS01356">
    <property type="entry name" value="HEMATOPO_REC_S_F2"/>
    <property type="match status" value="1"/>
</dbReference>
<keyword evidence="9" id="KW-1015">Disulfide bond</keyword>
<evidence type="ECO:0000256" key="7">
    <source>
        <dbReference type="ARBA" id="ARBA00022989"/>
    </source>
</evidence>
<dbReference type="InterPro" id="IPR015321">
    <property type="entry name" value="TypeI_recpt_CBD"/>
</dbReference>
<dbReference type="InterPro" id="IPR013783">
    <property type="entry name" value="Ig-like_fold"/>
</dbReference>
<organism evidence="18 19">
    <name type="scientific">Marmota monax</name>
    <name type="common">Woodchuck</name>
    <dbReference type="NCBI Taxonomy" id="9995"/>
    <lineage>
        <taxon>Eukaryota</taxon>
        <taxon>Metazoa</taxon>
        <taxon>Chordata</taxon>
        <taxon>Craniata</taxon>
        <taxon>Vertebrata</taxon>
        <taxon>Euteleostomi</taxon>
        <taxon>Mammalia</taxon>
        <taxon>Eutheria</taxon>
        <taxon>Euarchontoglires</taxon>
        <taxon>Glires</taxon>
        <taxon>Rodentia</taxon>
        <taxon>Sciuromorpha</taxon>
        <taxon>Sciuridae</taxon>
        <taxon>Xerinae</taxon>
        <taxon>Marmotini</taxon>
        <taxon>Marmota</taxon>
    </lineage>
</organism>
<comment type="caution">
    <text evidence="18">The sequence shown here is derived from an EMBL/GenBank/DDBJ whole genome shotgun (WGS) entry which is preliminary data.</text>
</comment>
<dbReference type="Gene3D" id="2.60.40.3850">
    <property type="match status" value="1"/>
</dbReference>
<evidence type="ECO:0000256" key="4">
    <source>
        <dbReference type="ARBA" id="ARBA00022692"/>
    </source>
</evidence>
<comment type="subcellular location">
    <subcellularLocation>
        <location evidence="1">Cell membrane</location>
        <topology evidence="1">Single-pass type I membrane protein</topology>
    </subcellularLocation>
</comment>
<keyword evidence="5" id="KW-0732">Signal</keyword>
<evidence type="ECO:0000256" key="8">
    <source>
        <dbReference type="ARBA" id="ARBA00023136"/>
    </source>
</evidence>
<evidence type="ECO:0000256" key="1">
    <source>
        <dbReference type="ARBA" id="ARBA00004251"/>
    </source>
</evidence>
<dbReference type="EMBL" id="CABDUW010006062">
    <property type="protein sequence ID" value="VTJ91053.1"/>
    <property type="molecule type" value="Genomic_DNA"/>
</dbReference>
<evidence type="ECO:0000259" key="16">
    <source>
        <dbReference type="Pfam" id="PF09240"/>
    </source>
</evidence>
<keyword evidence="11" id="KW-0325">Glycoprotein</keyword>
<keyword evidence="10" id="KW-0675">Receptor</keyword>
<evidence type="ECO:0000256" key="13">
    <source>
        <dbReference type="ARBA" id="ARBA00065508"/>
    </source>
</evidence>
<evidence type="ECO:0000256" key="6">
    <source>
        <dbReference type="ARBA" id="ARBA00022843"/>
    </source>
</evidence>